<keyword evidence="2" id="KW-1185">Reference proteome</keyword>
<organism evidence="1 2">
    <name type="scientific">Pistacia integerrima</name>
    <dbReference type="NCBI Taxonomy" id="434235"/>
    <lineage>
        <taxon>Eukaryota</taxon>
        <taxon>Viridiplantae</taxon>
        <taxon>Streptophyta</taxon>
        <taxon>Embryophyta</taxon>
        <taxon>Tracheophyta</taxon>
        <taxon>Spermatophyta</taxon>
        <taxon>Magnoliopsida</taxon>
        <taxon>eudicotyledons</taxon>
        <taxon>Gunneridae</taxon>
        <taxon>Pentapetalae</taxon>
        <taxon>rosids</taxon>
        <taxon>malvids</taxon>
        <taxon>Sapindales</taxon>
        <taxon>Anacardiaceae</taxon>
        <taxon>Pistacia</taxon>
    </lineage>
</organism>
<evidence type="ECO:0000313" key="2">
    <source>
        <dbReference type="Proteomes" id="UP001163603"/>
    </source>
</evidence>
<dbReference type="Proteomes" id="UP001163603">
    <property type="component" value="Chromosome 3"/>
</dbReference>
<sequence length="16" mass="1980">MYKLNWALNRQLFGLL</sequence>
<evidence type="ECO:0000313" key="1">
    <source>
        <dbReference type="EMBL" id="KAJ0045680.1"/>
    </source>
</evidence>
<reference evidence="2" key="1">
    <citation type="journal article" date="2023" name="G3 (Bethesda)">
        <title>Genome assembly and association tests identify interacting loci associated with vigor, precocity, and sex in interspecific pistachio rootstocks.</title>
        <authorList>
            <person name="Palmer W."/>
            <person name="Jacygrad E."/>
            <person name="Sagayaradj S."/>
            <person name="Cavanaugh K."/>
            <person name="Han R."/>
            <person name="Bertier L."/>
            <person name="Beede B."/>
            <person name="Kafkas S."/>
            <person name="Golino D."/>
            <person name="Preece J."/>
            <person name="Michelmore R."/>
        </authorList>
    </citation>
    <scope>NUCLEOTIDE SEQUENCE [LARGE SCALE GENOMIC DNA]</scope>
</reference>
<protein>
    <submittedName>
        <fullName evidence="1">Uncharacterized protein</fullName>
    </submittedName>
</protein>
<proteinExistence type="predicted"/>
<gene>
    <name evidence="1" type="ORF">Pint_05454</name>
</gene>
<dbReference type="EMBL" id="CM047738">
    <property type="protein sequence ID" value="KAJ0045680.1"/>
    <property type="molecule type" value="Genomic_DNA"/>
</dbReference>
<accession>A0ACC0Z5N1</accession>
<name>A0ACC0Z5N1_9ROSI</name>
<comment type="caution">
    <text evidence="1">The sequence shown here is derived from an EMBL/GenBank/DDBJ whole genome shotgun (WGS) entry which is preliminary data.</text>
</comment>